<dbReference type="HOGENOM" id="CLU_3023840_0_0_9"/>
<gene>
    <name evidence="1" type="ordered locus">CLM_1771</name>
</gene>
<sequence>MEQVGSITSSSKTTCNGSNRRLAGFISNKGASNEANARGADKSFNAFKVLSVFHY</sequence>
<evidence type="ECO:0000313" key="2">
    <source>
        <dbReference type="Proteomes" id="UP000001374"/>
    </source>
</evidence>
<dbReference type="EMBL" id="CP001581">
    <property type="protein sequence ID" value="ACO86654.1"/>
    <property type="molecule type" value="Genomic_DNA"/>
</dbReference>
<dbReference type="AlphaFoldDB" id="C1FN08"/>
<protein>
    <submittedName>
        <fullName evidence="1">Uncharacterized protein</fullName>
    </submittedName>
</protein>
<proteinExistence type="predicted"/>
<name>C1FN08_CLOBJ</name>
<evidence type="ECO:0000313" key="1">
    <source>
        <dbReference type="EMBL" id="ACO86654.1"/>
    </source>
</evidence>
<organism evidence="1 2">
    <name type="scientific">Clostridium botulinum (strain Kyoto / Type A2)</name>
    <dbReference type="NCBI Taxonomy" id="536232"/>
    <lineage>
        <taxon>Bacteria</taxon>
        <taxon>Bacillati</taxon>
        <taxon>Bacillota</taxon>
        <taxon>Clostridia</taxon>
        <taxon>Eubacteriales</taxon>
        <taxon>Clostridiaceae</taxon>
        <taxon>Clostridium</taxon>
    </lineage>
</organism>
<accession>C1FN08</accession>
<dbReference type="KEGG" id="cby:CLM_1771"/>
<reference evidence="1 2" key="1">
    <citation type="submission" date="2008-10" db="EMBL/GenBank/DDBJ databases">
        <title>Genome sequence of Clostridium botulinum A2 Kyoto.</title>
        <authorList>
            <person name="Shrivastava S."/>
            <person name="Brinkac L.M."/>
            <person name="Brown J.L."/>
            <person name="Bruce D."/>
            <person name="Detter C.C."/>
            <person name="Johnson E.A."/>
            <person name="Munk C.A."/>
            <person name="Smith L.A."/>
            <person name="Smith T.J."/>
            <person name="Sutton G."/>
            <person name="Brettin T.S."/>
        </authorList>
    </citation>
    <scope>NUCLEOTIDE SEQUENCE [LARGE SCALE GENOMIC DNA]</scope>
    <source>
        <strain evidence="2">Kyoto / Type A2</strain>
    </source>
</reference>
<dbReference type="Proteomes" id="UP000001374">
    <property type="component" value="Chromosome"/>
</dbReference>